<reference evidence="1" key="2">
    <citation type="submission" date="2023-05" db="EMBL/GenBank/DDBJ databases">
        <authorList>
            <consortium name="Lawrence Berkeley National Laboratory"/>
            <person name="Steindorff A."/>
            <person name="Hensen N."/>
            <person name="Bonometti L."/>
            <person name="Westerberg I."/>
            <person name="Brannstrom I.O."/>
            <person name="Guillou S."/>
            <person name="Cros-Aarteil S."/>
            <person name="Calhoun S."/>
            <person name="Haridas S."/>
            <person name="Kuo A."/>
            <person name="Mondo S."/>
            <person name="Pangilinan J."/>
            <person name="Riley R."/>
            <person name="Labutti K."/>
            <person name="Andreopoulos B."/>
            <person name="Lipzen A."/>
            <person name="Chen C."/>
            <person name="Yanf M."/>
            <person name="Daum C."/>
            <person name="Ng V."/>
            <person name="Clum A."/>
            <person name="Ohm R."/>
            <person name="Martin F."/>
            <person name="Silar P."/>
            <person name="Natvig D."/>
            <person name="Lalanne C."/>
            <person name="Gautier V."/>
            <person name="Ament-Velasquez S.L."/>
            <person name="Kruys A."/>
            <person name="Hutchinson M.I."/>
            <person name="Powell A.J."/>
            <person name="Barry K."/>
            <person name="Miller A.N."/>
            <person name="Grigoriev I.V."/>
            <person name="Debuchy R."/>
            <person name="Gladieux P."/>
            <person name="Thoren M.H."/>
            <person name="Johannesson H."/>
        </authorList>
    </citation>
    <scope>NUCLEOTIDE SEQUENCE</scope>
    <source>
        <strain evidence="1">PSN309</strain>
    </source>
</reference>
<dbReference type="PANTHER" id="PTHR38792:SF3">
    <property type="entry name" value="BNR_ASP-BOX REPEAT DOMAIN PROTEIN (AFU_ORTHOLOGUE AFUA_7G06430)-RELATED"/>
    <property type="match status" value="1"/>
</dbReference>
<dbReference type="InterPro" id="IPR036278">
    <property type="entry name" value="Sialidase_sf"/>
</dbReference>
<evidence type="ECO:0000313" key="1">
    <source>
        <dbReference type="EMBL" id="KAK4184442.1"/>
    </source>
</evidence>
<dbReference type="Gene3D" id="2.120.10.10">
    <property type="match status" value="1"/>
</dbReference>
<reference evidence="1" key="1">
    <citation type="journal article" date="2023" name="Mol. Phylogenet. Evol.">
        <title>Genome-scale phylogeny and comparative genomics of the fungal order Sordariales.</title>
        <authorList>
            <person name="Hensen N."/>
            <person name="Bonometti L."/>
            <person name="Westerberg I."/>
            <person name="Brannstrom I.O."/>
            <person name="Guillou S."/>
            <person name="Cros-Aarteil S."/>
            <person name="Calhoun S."/>
            <person name="Haridas S."/>
            <person name="Kuo A."/>
            <person name="Mondo S."/>
            <person name="Pangilinan J."/>
            <person name="Riley R."/>
            <person name="LaButti K."/>
            <person name="Andreopoulos B."/>
            <person name="Lipzen A."/>
            <person name="Chen C."/>
            <person name="Yan M."/>
            <person name="Daum C."/>
            <person name="Ng V."/>
            <person name="Clum A."/>
            <person name="Steindorff A."/>
            <person name="Ohm R.A."/>
            <person name="Martin F."/>
            <person name="Silar P."/>
            <person name="Natvig D.O."/>
            <person name="Lalanne C."/>
            <person name="Gautier V."/>
            <person name="Ament-Velasquez S.L."/>
            <person name="Kruys A."/>
            <person name="Hutchinson M.I."/>
            <person name="Powell A.J."/>
            <person name="Barry K."/>
            <person name="Miller A.N."/>
            <person name="Grigoriev I.V."/>
            <person name="Debuchy R."/>
            <person name="Gladieux P."/>
            <person name="Hiltunen Thoren M."/>
            <person name="Johannesson H."/>
        </authorList>
    </citation>
    <scope>NUCLEOTIDE SEQUENCE</scope>
    <source>
        <strain evidence="1">PSN309</strain>
    </source>
</reference>
<evidence type="ECO:0008006" key="3">
    <source>
        <dbReference type="Google" id="ProtNLM"/>
    </source>
</evidence>
<comment type="caution">
    <text evidence="1">The sequence shown here is derived from an EMBL/GenBank/DDBJ whole genome shotgun (WGS) entry which is preliminary data.</text>
</comment>
<name>A0AAN6WQB2_9PEZI</name>
<gene>
    <name evidence="1" type="ORF">QBC35DRAFT_391742</name>
</gene>
<proteinExistence type="predicted"/>
<dbReference type="EMBL" id="MU864489">
    <property type="protein sequence ID" value="KAK4184442.1"/>
    <property type="molecule type" value="Genomic_DNA"/>
</dbReference>
<dbReference type="Proteomes" id="UP001302126">
    <property type="component" value="Unassembled WGS sequence"/>
</dbReference>
<sequence>MRKHQSFDNGRLWHFRGVVTSGRREDGRDVDNAFPLQLPGTSRLLMAYRSHRCERNEITPTWNYTHYRIRIAYFDEGMWWAEHLSEVEEREANGDPTKLNGLWEPFLRVDGKGVLQAFYSSENSDVDQDNLMRFSKDGGKTWSDERIVVSGGEIVTR</sequence>
<keyword evidence="2" id="KW-1185">Reference proteome</keyword>
<organism evidence="1 2">
    <name type="scientific">Podospora australis</name>
    <dbReference type="NCBI Taxonomy" id="1536484"/>
    <lineage>
        <taxon>Eukaryota</taxon>
        <taxon>Fungi</taxon>
        <taxon>Dikarya</taxon>
        <taxon>Ascomycota</taxon>
        <taxon>Pezizomycotina</taxon>
        <taxon>Sordariomycetes</taxon>
        <taxon>Sordariomycetidae</taxon>
        <taxon>Sordariales</taxon>
        <taxon>Podosporaceae</taxon>
        <taxon>Podospora</taxon>
    </lineage>
</organism>
<dbReference type="PANTHER" id="PTHR38792">
    <property type="entry name" value="BNR/ASP-BOX REPEAT DOMAIN PROTEIN (AFU_ORTHOLOGUE AFUA_7G06430)-RELATED"/>
    <property type="match status" value="1"/>
</dbReference>
<protein>
    <recommendedName>
        <fullName evidence="3">Sialidase domain-containing protein</fullName>
    </recommendedName>
</protein>
<feature type="non-terminal residue" evidence="1">
    <location>
        <position position="157"/>
    </location>
</feature>
<dbReference type="AlphaFoldDB" id="A0AAN6WQB2"/>
<dbReference type="CDD" id="cd15482">
    <property type="entry name" value="Sialidase_non-viral"/>
    <property type="match status" value="1"/>
</dbReference>
<evidence type="ECO:0000313" key="2">
    <source>
        <dbReference type="Proteomes" id="UP001302126"/>
    </source>
</evidence>
<dbReference type="SUPFAM" id="SSF50939">
    <property type="entry name" value="Sialidases"/>
    <property type="match status" value="1"/>
</dbReference>
<accession>A0AAN6WQB2</accession>